<accession>A0AA88DS21</accession>
<keyword evidence="3" id="KW-1185">Reference proteome</keyword>
<comment type="caution">
    <text evidence="2">The sequence shown here is derived from an EMBL/GenBank/DDBJ whole genome shotgun (WGS) entry which is preliminary data.</text>
</comment>
<sequence length="147" mass="16862">MLTRTCAPHHPTGRARGTHLVEVQCPYARSMSTRRDHLEYDPSGSPEYLNLWETPINRELPHSFIHPTGVPLTSKCFSFVYDQAEDDYARLSMSSDHIGRPPSSSPLMSNRSLPDDQKSDDPARTRYLKRVECERTAREECLQDLDE</sequence>
<evidence type="ECO:0000256" key="1">
    <source>
        <dbReference type="SAM" id="MobiDB-lite"/>
    </source>
</evidence>
<dbReference type="Proteomes" id="UP001187192">
    <property type="component" value="Unassembled WGS sequence"/>
</dbReference>
<organism evidence="2 3">
    <name type="scientific">Ficus carica</name>
    <name type="common">Common fig</name>
    <dbReference type="NCBI Taxonomy" id="3494"/>
    <lineage>
        <taxon>Eukaryota</taxon>
        <taxon>Viridiplantae</taxon>
        <taxon>Streptophyta</taxon>
        <taxon>Embryophyta</taxon>
        <taxon>Tracheophyta</taxon>
        <taxon>Spermatophyta</taxon>
        <taxon>Magnoliopsida</taxon>
        <taxon>eudicotyledons</taxon>
        <taxon>Gunneridae</taxon>
        <taxon>Pentapetalae</taxon>
        <taxon>rosids</taxon>
        <taxon>fabids</taxon>
        <taxon>Rosales</taxon>
        <taxon>Moraceae</taxon>
        <taxon>Ficeae</taxon>
        <taxon>Ficus</taxon>
    </lineage>
</organism>
<gene>
    <name evidence="2" type="ORF">TIFTF001_029637</name>
</gene>
<name>A0AA88DS21_FICCA</name>
<reference evidence="2" key="1">
    <citation type="submission" date="2023-07" db="EMBL/GenBank/DDBJ databases">
        <title>draft genome sequence of fig (Ficus carica).</title>
        <authorList>
            <person name="Takahashi T."/>
            <person name="Nishimura K."/>
        </authorList>
    </citation>
    <scope>NUCLEOTIDE SEQUENCE</scope>
</reference>
<dbReference type="AlphaFoldDB" id="A0AA88DS21"/>
<feature type="region of interest" description="Disordered" evidence="1">
    <location>
        <begin position="92"/>
        <end position="126"/>
    </location>
</feature>
<feature type="compositionally biased region" description="Basic and acidic residues" evidence="1">
    <location>
        <begin position="113"/>
        <end position="126"/>
    </location>
</feature>
<proteinExistence type="predicted"/>
<dbReference type="EMBL" id="BTGU01000100">
    <property type="protein sequence ID" value="GMN60540.1"/>
    <property type="molecule type" value="Genomic_DNA"/>
</dbReference>
<evidence type="ECO:0000313" key="3">
    <source>
        <dbReference type="Proteomes" id="UP001187192"/>
    </source>
</evidence>
<protein>
    <submittedName>
        <fullName evidence="2">Uncharacterized protein</fullName>
    </submittedName>
</protein>
<evidence type="ECO:0000313" key="2">
    <source>
        <dbReference type="EMBL" id="GMN60540.1"/>
    </source>
</evidence>